<dbReference type="STRING" id="1123062.SAMN02745775_1019"/>
<proteinExistence type="predicted"/>
<sequence length="225" mass="24609">MGHLPAMQRRTLIAAALILAPPALAQQSRPTAPPPPPAAAAIDRAAVARVEAYLNGLRTLKARFLQVAQNGASAEGTALISRPGRMRFDYNPPEPMLLVASGGQVMMYDRELRQPSTVPASSTPLGLLLRQEIRLSGDITVTGTERTGGFLRIGLHRTGAPQEGRLTLAFQEQPMELRQWTVLDAQGRETRVTLYEVETGVRLDNKLFDFNDPTFMEQEGLRRGG</sequence>
<dbReference type="SUPFAM" id="SSF89392">
    <property type="entry name" value="Prokaryotic lipoproteins and lipoprotein localization factors"/>
    <property type="match status" value="1"/>
</dbReference>
<keyword evidence="1 2" id="KW-0732">Signal</keyword>
<name>A0A1I3X6T9_9PROT</name>
<gene>
    <name evidence="3" type="ORF">SAMN02745775_1019</name>
</gene>
<dbReference type="Pfam" id="PF03548">
    <property type="entry name" value="LolA"/>
    <property type="match status" value="1"/>
</dbReference>
<dbReference type="AlphaFoldDB" id="A0A1I3X6T9"/>
<dbReference type="Gene3D" id="2.50.20.10">
    <property type="entry name" value="Lipoprotein localisation LolA/LolB/LppX"/>
    <property type="match status" value="1"/>
</dbReference>
<keyword evidence="3" id="KW-0449">Lipoprotein</keyword>
<evidence type="ECO:0000313" key="3">
    <source>
        <dbReference type="EMBL" id="SFK15017.1"/>
    </source>
</evidence>
<evidence type="ECO:0000313" key="4">
    <source>
        <dbReference type="Proteomes" id="UP000199473"/>
    </source>
</evidence>
<dbReference type="Proteomes" id="UP000199473">
    <property type="component" value="Unassembled WGS sequence"/>
</dbReference>
<evidence type="ECO:0000256" key="2">
    <source>
        <dbReference type="SAM" id="SignalP"/>
    </source>
</evidence>
<dbReference type="InterPro" id="IPR029046">
    <property type="entry name" value="LolA/LolB/LppX"/>
</dbReference>
<evidence type="ECO:0000256" key="1">
    <source>
        <dbReference type="ARBA" id="ARBA00022729"/>
    </source>
</evidence>
<accession>A0A1I3X6T9</accession>
<dbReference type="PANTHER" id="PTHR35869">
    <property type="entry name" value="OUTER-MEMBRANE LIPOPROTEIN CARRIER PROTEIN"/>
    <property type="match status" value="1"/>
</dbReference>
<dbReference type="EMBL" id="FOSQ01000001">
    <property type="protein sequence ID" value="SFK15017.1"/>
    <property type="molecule type" value="Genomic_DNA"/>
</dbReference>
<reference evidence="3 4" key="1">
    <citation type="submission" date="2016-10" db="EMBL/GenBank/DDBJ databases">
        <authorList>
            <person name="de Groot N.N."/>
        </authorList>
    </citation>
    <scope>NUCLEOTIDE SEQUENCE [LARGE SCALE GENOMIC DNA]</scope>
    <source>
        <strain evidence="3 4">DSM 19981</strain>
    </source>
</reference>
<dbReference type="PANTHER" id="PTHR35869:SF1">
    <property type="entry name" value="OUTER-MEMBRANE LIPOPROTEIN CARRIER PROTEIN"/>
    <property type="match status" value="1"/>
</dbReference>
<protein>
    <submittedName>
        <fullName evidence="3">Outer membrane lipoprotein-sorting protein</fullName>
    </submittedName>
</protein>
<feature type="signal peptide" evidence="2">
    <location>
        <begin position="1"/>
        <end position="25"/>
    </location>
</feature>
<dbReference type="CDD" id="cd16325">
    <property type="entry name" value="LolA"/>
    <property type="match status" value="1"/>
</dbReference>
<feature type="chain" id="PRO_5011510127" evidence="2">
    <location>
        <begin position="26"/>
        <end position="225"/>
    </location>
</feature>
<keyword evidence="4" id="KW-1185">Reference proteome</keyword>
<dbReference type="InterPro" id="IPR004564">
    <property type="entry name" value="OM_lipoprot_carrier_LolA-like"/>
</dbReference>
<organism evidence="3 4">
    <name type="scientific">Falsiroseomonas stagni DSM 19981</name>
    <dbReference type="NCBI Taxonomy" id="1123062"/>
    <lineage>
        <taxon>Bacteria</taxon>
        <taxon>Pseudomonadati</taxon>
        <taxon>Pseudomonadota</taxon>
        <taxon>Alphaproteobacteria</taxon>
        <taxon>Acetobacterales</taxon>
        <taxon>Roseomonadaceae</taxon>
        <taxon>Falsiroseomonas</taxon>
    </lineage>
</organism>